<dbReference type="GO" id="GO:0006313">
    <property type="term" value="P:DNA transposition"/>
    <property type="evidence" value="ECO:0007669"/>
    <property type="project" value="UniProtKB-UniRule"/>
</dbReference>
<dbReference type="RefSeq" id="WP_008729362.1">
    <property type="nucleotide sequence ID" value="NZ_AKFT01000001.1"/>
</dbReference>
<dbReference type="InterPro" id="IPR013762">
    <property type="entry name" value="Integrase-like_cat_sf"/>
</dbReference>
<dbReference type="PROSITE" id="PS51900">
    <property type="entry name" value="CB"/>
    <property type="match status" value="1"/>
</dbReference>
<sequence length="358" mass="37677">MSDSAGPRTRGELSEAWLRHLGLQRGLSEHTVRAYVADVGDLLTFLGVGGDPDEPIGPALLSLDLADLRAWLAEMSAAGSARATIARRSAAVRAFSTWAHRNCLISTDVAARLRSPRAEGRLPAVLTEEQATTLLAAAARRAEEAGAAAVPVEAEGGLERASGRTAKTASSAETARSAKSAKASPEDGLVQEAIALRDAALLEVLYATGVRVSELCGLDIADLDRSRRTLRVLGKGDKERTVPYGSPASQALENWLAVRDRIALAAAGGALFVGVRGRRLDPRAVRDVVHRAAALAGVPDLGPHGLRHSAATHVLNGGADLRSVQELLGHSSLATTQRYTHVSAERLRAVYAQAFPRA</sequence>
<dbReference type="Proteomes" id="UP000002941">
    <property type="component" value="Unassembled WGS sequence"/>
</dbReference>
<comment type="caution">
    <text evidence="13">The sequence shown here is derived from an EMBL/GenBank/DDBJ whole genome shotgun (WGS) entry which is preliminary data.</text>
</comment>
<keyword evidence="7 9" id="KW-0233">DNA recombination</keyword>
<dbReference type="Gene3D" id="1.10.443.10">
    <property type="entry name" value="Intergrase catalytic core"/>
    <property type="match status" value="1"/>
</dbReference>
<dbReference type="GO" id="GO:0003677">
    <property type="term" value="F:DNA binding"/>
    <property type="evidence" value="ECO:0007669"/>
    <property type="project" value="UniProtKB-UniRule"/>
</dbReference>
<dbReference type="GO" id="GO:0007059">
    <property type="term" value="P:chromosome segregation"/>
    <property type="evidence" value="ECO:0007669"/>
    <property type="project" value="UniProtKB-UniRule"/>
</dbReference>
<dbReference type="InterPro" id="IPR044068">
    <property type="entry name" value="CB"/>
</dbReference>
<dbReference type="SUPFAM" id="SSF56349">
    <property type="entry name" value="DNA breaking-rejoining enzymes"/>
    <property type="match status" value="1"/>
</dbReference>
<organism evidence="13 14">
    <name type="scientific">Actinomyces massiliensis F0489</name>
    <dbReference type="NCBI Taxonomy" id="1125718"/>
    <lineage>
        <taxon>Bacteria</taxon>
        <taxon>Bacillati</taxon>
        <taxon>Actinomycetota</taxon>
        <taxon>Actinomycetes</taxon>
        <taxon>Actinomycetales</taxon>
        <taxon>Actinomycetaceae</taxon>
        <taxon>Actinomyces</taxon>
    </lineage>
</organism>
<dbReference type="Gene3D" id="1.10.150.130">
    <property type="match status" value="1"/>
</dbReference>
<dbReference type="GO" id="GO:0051301">
    <property type="term" value="P:cell division"/>
    <property type="evidence" value="ECO:0007669"/>
    <property type="project" value="UniProtKB-KW"/>
</dbReference>
<evidence type="ECO:0000256" key="4">
    <source>
        <dbReference type="ARBA" id="ARBA00022829"/>
    </source>
</evidence>
<dbReference type="HAMAP" id="MF_01808">
    <property type="entry name" value="Recomb_XerC_XerD"/>
    <property type="match status" value="1"/>
</dbReference>
<feature type="active site" evidence="9">
    <location>
        <position position="307"/>
    </location>
</feature>
<evidence type="ECO:0000256" key="3">
    <source>
        <dbReference type="ARBA" id="ARBA00022618"/>
    </source>
</evidence>
<dbReference type="Pfam" id="PF02899">
    <property type="entry name" value="Phage_int_SAM_1"/>
    <property type="match status" value="1"/>
</dbReference>
<comment type="function">
    <text evidence="9">Site-specific tyrosine recombinase, which acts by catalyzing the cutting and rejoining of the recombining DNA molecules. The XerC-XerD complex is essential to convert dimers of the bacterial chromosome into monomers to permit their segregation at cell division. It also contributes to the segregational stability of plasmids.</text>
</comment>
<dbReference type="PATRIC" id="fig|1125718.3.peg.2"/>
<dbReference type="Pfam" id="PF00589">
    <property type="entry name" value="Phage_integrase"/>
    <property type="match status" value="1"/>
</dbReference>
<dbReference type="PROSITE" id="PS51898">
    <property type="entry name" value="TYR_RECOMBINASE"/>
    <property type="match status" value="1"/>
</dbReference>
<evidence type="ECO:0000313" key="13">
    <source>
        <dbReference type="EMBL" id="EJF47821.1"/>
    </source>
</evidence>
<name>J0XGH4_9ACTO</name>
<evidence type="ECO:0000256" key="2">
    <source>
        <dbReference type="ARBA" id="ARBA00022490"/>
    </source>
</evidence>
<feature type="region of interest" description="Disordered" evidence="10">
    <location>
        <begin position="156"/>
        <end position="183"/>
    </location>
</feature>
<dbReference type="GO" id="GO:0005737">
    <property type="term" value="C:cytoplasm"/>
    <property type="evidence" value="ECO:0007669"/>
    <property type="project" value="UniProtKB-SubCell"/>
</dbReference>
<dbReference type="InterPro" id="IPR023009">
    <property type="entry name" value="Tyrosine_recombinase_XerC/XerD"/>
</dbReference>
<evidence type="ECO:0000256" key="10">
    <source>
        <dbReference type="SAM" id="MobiDB-lite"/>
    </source>
</evidence>
<dbReference type="InterPro" id="IPR002104">
    <property type="entry name" value="Integrase_catalytic"/>
</dbReference>
<keyword evidence="3 9" id="KW-0132">Cell division</keyword>
<keyword evidence="5 9" id="KW-0229">DNA integration</keyword>
<evidence type="ECO:0000256" key="7">
    <source>
        <dbReference type="ARBA" id="ARBA00023172"/>
    </source>
</evidence>
<gene>
    <name evidence="9" type="primary">xerC</name>
    <name evidence="13" type="ORF">HMPREF1318_2603</name>
</gene>
<dbReference type="PANTHER" id="PTHR30349">
    <property type="entry name" value="PHAGE INTEGRASE-RELATED"/>
    <property type="match status" value="1"/>
</dbReference>
<dbReference type="SUPFAM" id="SSF47823">
    <property type="entry name" value="lambda integrase-like, N-terminal domain"/>
    <property type="match status" value="1"/>
</dbReference>
<dbReference type="InterPro" id="IPR011010">
    <property type="entry name" value="DNA_brk_join_enz"/>
</dbReference>
<evidence type="ECO:0000256" key="5">
    <source>
        <dbReference type="ARBA" id="ARBA00022908"/>
    </source>
</evidence>
<feature type="compositionally biased region" description="Polar residues" evidence="10">
    <location>
        <begin position="165"/>
        <end position="174"/>
    </location>
</feature>
<keyword evidence="4 9" id="KW-0159">Chromosome partition</keyword>
<dbReference type="PANTHER" id="PTHR30349:SF77">
    <property type="entry name" value="TYROSINE RECOMBINASE XERC"/>
    <property type="match status" value="1"/>
</dbReference>
<feature type="active site" evidence="9">
    <location>
        <position position="330"/>
    </location>
</feature>
<feature type="active site" evidence="9">
    <location>
        <position position="211"/>
    </location>
</feature>
<feature type="domain" description="Tyr recombinase" evidence="11">
    <location>
        <begin position="164"/>
        <end position="352"/>
    </location>
</feature>
<evidence type="ECO:0000256" key="8">
    <source>
        <dbReference type="ARBA" id="ARBA00023306"/>
    </source>
</evidence>
<keyword evidence="6 9" id="KW-0238">DNA-binding</keyword>
<dbReference type="CDD" id="cd00798">
    <property type="entry name" value="INT_XerDC_C"/>
    <property type="match status" value="1"/>
</dbReference>
<evidence type="ECO:0000259" key="12">
    <source>
        <dbReference type="PROSITE" id="PS51900"/>
    </source>
</evidence>
<evidence type="ECO:0000259" key="11">
    <source>
        <dbReference type="PROSITE" id="PS51898"/>
    </source>
</evidence>
<dbReference type="eggNOG" id="COG4974">
    <property type="taxonomic scope" value="Bacteria"/>
</dbReference>
<feature type="active site" evidence="9">
    <location>
        <position position="304"/>
    </location>
</feature>
<feature type="active site" description="O-(3'-phospho-DNA)-tyrosine intermediate" evidence="9">
    <location>
        <position position="339"/>
    </location>
</feature>
<dbReference type="GO" id="GO:0009037">
    <property type="term" value="F:tyrosine-based site-specific recombinase activity"/>
    <property type="evidence" value="ECO:0007669"/>
    <property type="project" value="UniProtKB-UniRule"/>
</dbReference>
<comment type="subunit">
    <text evidence="9">Forms a cyclic heterotetrameric complex composed of two molecules of XerC and two molecules of XerD.</text>
</comment>
<dbReference type="EMBL" id="AKFT01000001">
    <property type="protein sequence ID" value="EJF47821.1"/>
    <property type="molecule type" value="Genomic_DNA"/>
</dbReference>
<accession>J0XGH4</accession>
<feature type="active site" evidence="9">
    <location>
        <position position="235"/>
    </location>
</feature>
<dbReference type="AlphaFoldDB" id="J0XGH4"/>
<dbReference type="OrthoDB" id="9801717at2"/>
<evidence type="ECO:0000313" key="14">
    <source>
        <dbReference type="Proteomes" id="UP000002941"/>
    </source>
</evidence>
<keyword evidence="2 9" id="KW-0963">Cytoplasm</keyword>
<dbReference type="InterPro" id="IPR050090">
    <property type="entry name" value="Tyrosine_recombinase_XerCD"/>
</dbReference>
<keyword evidence="8 9" id="KW-0131">Cell cycle</keyword>
<dbReference type="InterPro" id="IPR010998">
    <property type="entry name" value="Integrase_recombinase_N"/>
</dbReference>
<dbReference type="InterPro" id="IPR004107">
    <property type="entry name" value="Integrase_SAM-like_N"/>
</dbReference>
<feature type="domain" description="Core-binding (CB)" evidence="12">
    <location>
        <begin position="8"/>
        <end position="100"/>
    </location>
</feature>
<comment type="subcellular location">
    <subcellularLocation>
        <location evidence="1 9">Cytoplasm</location>
    </subcellularLocation>
</comment>
<keyword evidence="14" id="KW-1185">Reference proteome</keyword>
<evidence type="ECO:0000256" key="9">
    <source>
        <dbReference type="HAMAP-Rule" id="MF_01808"/>
    </source>
</evidence>
<evidence type="ECO:0000256" key="6">
    <source>
        <dbReference type="ARBA" id="ARBA00023125"/>
    </source>
</evidence>
<reference evidence="13 14" key="1">
    <citation type="submission" date="2012-05" db="EMBL/GenBank/DDBJ databases">
        <authorList>
            <person name="Harkins D.M."/>
            <person name="Madupu R."/>
            <person name="Durkin A.S."/>
            <person name="Torralba M."/>
            <person name="Methe B."/>
            <person name="Sutton G.G."/>
            <person name="Nelson K.E."/>
        </authorList>
    </citation>
    <scope>NUCLEOTIDE SEQUENCE [LARGE SCALE GENOMIC DNA]</scope>
    <source>
        <strain evidence="13 14">F0489</strain>
    </source>
</reference>
<protein>
    <recommendedName>
        <fullName evidence="9">Tyrosine recombinase XerC</fullName>
    </recommendedName>
</protein>
<proteinExistence type="inferred from homology"/>
<evidence type="ECO:0000256" key="1">
    <source>
        <dbReference type="ARBA" id="ARBA00004496"/>
    </source>
</evidence>
<comment type="similarity">
    <text evidence="9">Belongs to the 'phage' integrase family. XerC subfamily.</text>
</comment>